<reference evidence="1" key="2">
    <citation type="submission" date="2023-04" db="EMBL/GenBank/DDBJ databases">
        <title>Macrococci isolated from food, foodproducing animals, and human clinical materials.</title>
        <authorList>
            <person name="Maslanova I."/>
            <person name="Svec P."/>
            <person name="Sedlacek I."/>
            <person name="Novakova D."/>
            <person name="Keller J.E."/>
            <person name="Schwendener S."/>
            <person name="Finstrlova A."/>
            <person name="Botka T."/>
            <person name="Kovarovic V."/>
            <person name="Petras P."/>
            <person name="Perreten V."/>
            <person name="Pantucek R."/>
        </authorList>
    </citation>
    <scope>NUCLEOTIDE SEQUENCE</scope>
    <source>
        <strain evidence="1">NRL/St 21/332</strain>
    </source>
</reference>
<evidence type="ECO:0000313" key="1">
    <source>
        <dbReference type="EMBL" id="WZE66159.1"/>
    </source>
</evidence>
<name>A0AAU7VFI2_9STAP</name>
<evidence type="ECO:0000313" key="2">
    <source>
        <dbReference type="EMBL" id="XBW67562.1"/>
    </source>
</evidence>
<accession>A0AAU6R7N6</accession>
<reference evidence="2" key="1">
    <citation type="submission" date="2021-07" db="EMBL/GenBank/DDBJ databases">
        <title>Prevalence and characterization of methicillin-resistant Macrococcus spp. in food producing animals and meat in Switzerland in 2019.</title>
        <authorList>
            <person name="Keller J.E."/>
            <person name="Schwendener S."/>
            <person name="Neuenschwander J."/>
            <person name="Overesch G."/>
            <person name="Perreten V."/>
        </authorList>
    </citation>
    <scope>NUCLEOTIDE SEQUENCE</scope>
    <source>
        <strain evidence="2">19Msa1099</strain>
    </source>
</reference>
<dbReference type="EMBL" id="CP079955">
    <property type="protein sequence ID" value="XBW67562.1"/>
    <property type="molecule type" value="Genomic_DNA"/>
</dbReference>
<sequence>MMKLLKKVVIAFLTIISLPFFIEISSEPVQSDFITEHKKAPSED</sequence>
<dbReference type="EMBL" id="CP124577">
    <property type="protein sequence ID" value="WZE66159.1"/>
    <property type="molecule type" value="Genomic_DNA"/>
</dbReference>
<organism evidence="2">
    <name type="scientific">Macrococcus psychrotolerans</name>
    <dbReference type="NCBI Taxonomy" id="3039389"/>
    <lineage>
        <taxon>Bacteria</taxon>
        <taxon>Bacillati</taxon>
        <taxon>Bacillota</taxon>
        <taxon>Bacilli</taxon>
        <taxon>Bacillales</taxon>
        <taxon>Staphylococcaceae</taxon>
        <taxon>Macrococcus</taxon>
    </lineage>
</organism>
<evidence type="ECO:0008006" key="3">
    <source>
        <dbReference type="Google" id="ProtNLM"/>
    </source>
</evidence>
<protein>
    <recommendedName>
        <fullName evidence="3">Cyclic lactone autoinducer peptide</fullName>
    </recommendedName>
</protein>
<accession>A0AAU7VFI2</accession>
<dbReference type="RefSeq" id="WP_257886423.1">
    <property type="nucleotide sequence ID" value="NZ_CP124577.1"/>
</dbReference>
<proteinExistence type="predicted"/>
<gene>
    <name evidence="2" type="ORF">KYI10_12645</name>
    <name evidence="1" type="ORF">QA541_07890</name>
</gene>
<dbReference type="AlphaFoldDB" id="A0AAU7VFI2"/>